<keyword evidence="10" id="KW-0418">Kinase</keyword>
<keyword evidence="11 16" id="KW-0067">ATP-binding</keyword>
<keyword evidence="3" id="KW-0723">Serine/threonine-protein kinase</keyword>
<evidence type="ECO:0000256" key="15">
    <source>
        <dbReference type="ARBA" id="ARBA00048679"/>
    </source>
</evidence>
<reference evidence="20 21" key="1">
    <citation type="submission" date="2021-05" db="EMBL/GenBank/DDBJ databases">
        <title>Genome Assembly of Synthetic Allotetraploid Brassica napus Reveals Homoeologous Exchanges between Subgenomes.</title>
        <authorList>
            <person name="Davis J.T."/>
        </authorList>
    </citation>
    <scope>NUCLEOTIDE SEQUENCE [LARGE SCALE GENOMIC DNA]</scope>
    <source>
        <strain evidence="21">cv. Da-Ae</strain>
        <tissue evidence="20">Seedling</tissue>
    </source>
</reference>
<evidence type="ECO:0000259" key="19">
    <source>
        <dbReference type="PROSITE" id="PS50011"/>
    </source>
</evidence>
<dbReference type="Gene3D" id="3.30.200.20">
    <property type="entry name" value="Phosphorylase Kinase, domain 1"/>
    <property type="match status" value="2"/>
</dbReference>
<dbReference type="Proteomes" id="UP000824890">
    <property type="component" value="Unassembled WGS sequence"/>
</dbReference>
<evidence type="ECO:0000256" key="8">
    <source>
        <dbReference type="ARBA" id="ARBA00022737"/>
    </source>
</evidence>
<name>A0ABQ7XYH1_BRANA</name>
<keyword evidence="4" id="KW-0433">Leucine-rich repeat</keyword>
<dbReference type="SMART" id="SM00220">
    <property type="entry name" value="S_TKc"/>
    <property type="match status" value="2"/>
</dbReference>
<feature type="domain" description="Protein kinase" evidence="19">
    <location>
        <begin position="1561"/>
        <end position="1834"/>
    </location>
</feature>
<evidence type="ECO:0000256" key="14">
    <source>
        <dbReference type="ARBA" id="ARBA00047899"/>
    </source>
</evidence>
<dbReference type="SMART" id="SM00369">
    <property type="entry name" value="LRR_TYP"/>
    <property type="match status" value="3"/>
</dbReference>
<feature type="non-terminal residue" evidence="20">
    <location>
        <position position="1"/>
    </location>
</feature>
<dbReference type="InterPro" id="IPR001245">
    <property type="entry name" value="Ser-Thr/Tyr_kinase_cat_dom"/>
</dbReference>
<dbReference type="PROSITE" id="PS51450">
    <property type="entry name" value="LRR"/>
    <property type="match status" value="1"/>
</dbReference>
<keyword evidence="6 18" id="KW-0812">Transmembrane</keyword>
<evidence type="ECO:0000256" key="2">
    <source>
        <dbReference type="ARBA" id="ARBA00012513"/>
    </source>
</evidence>
<evidence type="ECO:0000313" key="21">
    <source>
        <dbReference type="Proteomes" id="UP000824890"/>
    </source>
</evidence>
<dbReference type="Pfam" id="PF00560">
    <property type="entry name" value="LRR_1"/>
    <property type="match status" value="1"/>
</dbReference>
<evidence type="ECO:0000256" key="18">
    <source>
        <dbReference type="SAM" id="Phobius"/>
    </source>
</evidence>
<keyword evidence="12 18" id="KW-1133">Transmembrane helix</keyword>
<dbReference type="PANTHER" id="PTHR45631">
    <property type="entry name" value="OS07G0107800 PROTEIN-RELATED"/>
    <property type="match status" value="1"/>
</dbReference>
<feature type="binding site" evidence="16">
    <location>
        <position position="1589"/>
    </location>
    <ligand>
        <name>ATP</name>
        <dbReference type="ChEBI" id="CHEBI:30616"/>
    </ligand>
</feature>
<dbReference type="Gene3D" id="3.80.10.10">
    <property type="entry name" value="Ribonuclease Inhibitor"/>
    <property type="match status" value="2"/>
</dbReference>
<evidence type="ECO:0000313" key="20">
    <source>
        <dbReference type="EMBL" id="KAH0860068.1"/>
    </source>
</evidence>
<evidence type="ECO:0000256" key="11">
    <source>
        <dbReference type="ARBA" id="ARBA00022840"/>
    </source>
</evidence>
<keyword evidence="21" id="KW-1185">Reference proteome</keyword>
<dbReference type="InterPro" id="IPR011009">
    <property type="entry name" value="Kinase-like_dom_sf"/>
</dbReference>
<protein>
    <recommendedName>
        <fullName evidence="2">non-specific serine/threonine protein kinase</fullName>
        <ecNumber evidence="2">2.7.11.1</ecNumber>
    </recommendedName>
</protein>
<dbReference type="Gene3D" id="1.10.510.10">
    <property type="entry name" value="Transferase(Phosphotransferase) domain 1"/>
    <property type="match status" value="2"/>
</dbReference>
<keyword evidence="13 18" id="KW-0472">Membrane</keyword>
<evidence type="ECO:0000256" key="13">
    <source>
        <dbReference type="ARBA" id="ARBA00023136"/>
    </source>
</evidence>
<feature type="compositionally biased region" description="Basic and acidic residues" evidence="17">
    <location>
        <begin position="103"/>
        <end position="119"/>
    </location>
</feature>
<feature type="binding site" evidence="16">
    <location>
        <position position="747"/>
    </location>
    <ligand>
        <name>ATP</name>
        <dbReference type="ChEBI" id="CHEBI:30616"/>
    </ligand>
</feature>
<keyword evidence="9 16" id="KW-0547">Nucleotide-binding</keyword>
<evidence type="ECO:0000256" key="9">
    <source>
        <dbReference type="ARBA" id="ARBA00022741"/>
    </source>
</evidence>
<sequence>VINYGGCVSGYCGGIRNFGFYSSCSGSGSTRPLWTRGKEAEQNTCKNLVHPSATCRPPQLSCPILAQPPTLSTVDFHRNSEPTKPPRHRTSATPCLLSGVGRTEKASTLPRDKTGDDGSRTITTCKPLHLHRKPSKRPHRYSKADSPLMKNLGVRAPTRQPLTDLYRLILINPDKSETNITHCSSQLLSILDCGLSAEELSSPYDEPSTGLRFSSDAAYIQSGQTGSIQPNRESQYLKPYRTLRYFPNGSRNCYNLNVEKGSKYLVRAFSVYENYDGLNIKPKFDLYLGPNLWSTVEWQERDDVRRVEMLHIPTSNSLQICLVKNGTTIPLISTLEIRPVWETRYMRLCLVPSIFTFGHTYIRYPSDRYDRVWTWYFRNEWTQISTTLQVEVNNLENDYDPPNAALTILLITNITSTYTHFAEIQELQTNDTREFSIVWNGEVLHRQFIPPKFSAFTIYNPSPIICEGRECSLQLIRTNRSTLPPLINAHEVYTVIHFPQSETNENDVVSVQNIKTTYRISKNSWQGDPCVPQQLMWEGLNCRITDKSTPPRITYLNLSSSGLTGTIADYIQNLTQLETLDLSNNNLTGEVPEFLGNMKSLVFINLSRNDLSGLIPQALLRKGLPQGNPRLCLSDSCIPPKSKPFPVAIVASLASVAIILVVLVLAFVLKKKTRSILGALQRPPSISSAVNVTNANPPVSPIQMNKKRFTYSEVINMTNNFQRVVGEGGFGIVYHGTLNVYEQVAVKLLSQSSTQGYKQFKAEVDLLMRVHHTNLVNLVGYCNEGDHLALIHEYVPNGDLRHHLSGKGGRSIINWGIRLRIALEAASGLEYLHIGCIPAMVHRDVKTTNILLEEQFKARLADFGLSRSFPVGGESHVSTMIAGTPGYLDPEYYRTSRLTEKSDVYSFGIVLLEMITNQPVIDQSRKNSHITQWDYMDPNLQGDYDSHSAWRVLDLAMSCANPSSTKRPSMSQVVVELKECLASENSRRNMKRGRMDSHGQAKVSMLIDTGIFPEARYSLGLRLVTITLAFIHIGHAQDQKGFISLDCGLPANELSPYSETYTRLSFSSDENFIQSGKIGRIQANRESKFGKPYRTLRYFPNGTRNGYNLSVEKGRNHLIRAYFIYANYDGFDINPMFDLYLGPNLWDTIDLQGQVNGTRAEMLHIPISNSLQICLVKTGTTTPFISTLEIQPMGNDSYITDSGSLKLFFRRYFSASKNFIRNEWTQISTTLQVNNSNNYSPPKAALTTAATSTNAYAPLTIKWNSSNVFSQYYLYTHFAEIQELQTNDTREFNLNWNGNHYYDLLVPPKFKVFTVFSESGGSCKGGECSFQLTRTNRSTLPPLVNALEVFTVIHFPQPETNETDVFAVQNIKTTYGISRISWQGDPCVPQQFIWDGLSCSNTDMATPPRITHLNLSSSGLTGNITDGIQNLTLLETLDLSNNNLIGEVPEFLGNMKSLVFINISMNNLSGLIPQALQRKGLELLEPKTLNLWFMPTCQTQAISSGNFRISSICSYYHCCFAQQRPPSISSAVNVTYANSPVSSIQTNKRSFTYSEVINMTNNFQRVVGEGGFGIVYHGTLNDYEQVAVKLLSQSSTRGYRQFKAEVDLLMRVHHTNLVNLVGYCNEGDHLALIYEFVPNGDLRQHLSGKGGRSIINWGIRLRIAVEAASGLEYLHIGCIPPMVHRDVKTTNILLDEQFKAKLADFWLSRSFPVVDESHVSTMVAGTPGYLDPEYYRTNRLTEKSDVYSFGIVLLEMITNQPVIDQSREKSHITEWAGFEVNSGDIRSIMDPNLQEDYDSDSAWRTFDLAMSCANPSSKRRPSMFQVVVELKECLASEKSSRNMSRGIMDSHRSDEVTVLVDTEMFLVAR</sequence>
<feature type="transmembrane region" description="Helical" evidence="18">
    <location>
        <begin position="645"/>
        <end position="669"/>
    </location>
</feature>
<dbReference type="PROSITE" id="PS00108">
    <property type="entry name" value="PROTEIN_KINASE_ST"/>
    <property type="match status" value="2"/>
</dbReference>
<organism evidence="20 21">
    <name type="scientific">Brassica napus</name>
    <name type="common">Rape</name>
    <dbReference type="NCBI Taxonomy" id="3708"/>
    <lineage>
        <taxon>Eukaryota</taxon>
        <taxon>Viridiplantae</taxon>
        <taxon>Streptophyta</taxon>
        <taxon>Embryophyta</taxon>
        <taxon>Tracheophyta</taxon>
        <taxon>Spermatophyta</taxon>
        <taxon>Magnoliopsida</taxon>
        <taxon>eudicotyledons</taxon>
        <taxon>Gunneridae</taxon>
        <taxon>Pentapetalae</taxon>
        <taxon>rosids</taxon>
        <taxon>malvids</taxon>
        <taxon>Brassicales</taxon>
        <taxon>Brassicaceae</taxon>
        <taxon>Brassiceae</taxon>
        <taxon>Brassica</taxon>
    </lineage>
</organism>
<dbReference type="InterPro" id="IPR017441">
    <property type="entry name" value="Protein_kinase_ATP_BS"/>
</dbReference>
<dbReference type="SUPFAM" id="SSF52058">
    <property type="entry name" value="L domain-like"/>
    <property type="match status" value="2"/>
</dbReference>
<evidence type="ECO:0000256" key="10">
    <source>
        <dbReference type="ARBA" id="ARBA00022777"/>
    </source>
</evidence>
<feature type="domain" description="Protein kinase" evidence="19">
    <location>
        <begin position="719"/>
        <end position="981"/>
    </location>
</feature>
<dbReference type="PROSITE" id="PS50011">
    <property type="entry name" value="PROTEIN_KINASE_DOM"/>
    <property type="match status" value="2"/>
</dbReference>
<gene>
    <name evidence="20" type="ORF">HID58_088329</name>
</gene>
<keyword evidence="8" id="KW-0677">Repeat</keyword>
<dbReference type="InterPro" id="IPR000719">
    <property type="entry name" value="Prot_kinase_dom"/>
</dbReference>
<comment type="subcellular location">
    <subcellularLocation>
        <location evidence="1">Membrane</location>
        <topology evidence="1">Single-pass membrane protein</topology>
    </subcellularLocation>
</comment>
<comment type="catalytic activity">
    <reaction evidence="14">
        <text>L-threonyl-[protein] + ATP = O-phospho-L-threonyl-[protein] + ADP + H(+)</text>
        <dbReference type="Rhea" id="RHEA:46608"/>
        <dbReference type="Rhea" id="RHEA-COMP:11060"/>
        <dbReference type="Rhea" id="RHEA-COMP:11605"/>
        <dbReference type="ChEBI" id="CHEBI:15378"/>
        <dbReference type="ChEBI" id="CHEBI:30013"/>
        <dbReference type="ChEBI" id="CHEBI:30616"/>
        <dbReference type="ChEBI" id="CHEBI:61977"/>
        <dbReference type="ChEBI" id="CHEBI:456216"/>
        <dbReference type="EC" id="2.7.11.1"/>
    </reaction>
</comment>
<dbReference type="InterPro" id="IPR024788">
    <property type="entry name" value="Malectin-like_Carb-bd_dom"/>
</dbReference>
<accession>A0ABQ7XYH1</accession>
<dbReference type="EMBL" id="JAGKQM010000019">
    <property type="protein sequence ID" value="KAH0860068.1"/>
    <property type="molecule type" value="Genomic_DNA"/>
</dbReference>
<dbReference type="Pfam" id="PF07714">
    <property type="entry name" value="PK_Tyr_Ser-Thr"/>
    <property type="match status" value="2"/>
</dbReference>
<dbReference type="InterPro" id="IPR032675">
    <property type="entry name" value="LRR_dom_sf"/>
</dbReference>
<evidence type="ECO:0000256" key="17">
    <source>
        <dbReference type="SAM" id="MobiDB-lite"/>
    </source>
</evidence>
<comment type="catalytic activity">
    <reaction evidence="15">
        <text>L-seryl-[protein] + ATP = O-phospho-L-seryl-[protein] + ADP + H(+)</text>
        <dbReference type="Rhea" id="RHEA:17989"/>
        <dbReference type="Rhea" id="RHEA-COMP:9863"/>
        <dbReference type="Rhea" id="RHEA-COMP:11604"/>
        <dbReference type="ChEBI" id="CHEBI:15378"/>
        <dbReference type="ChEBI" id="CHEBI:29999"/>
        <dbReference type="ChEBI" id="CHEBI:30616"/>
        <dbReference type="ChEBI" id="CHEBI:83421"/>
        <dbReference type="ChEBI" id="CHEBI:456216"/>
        <dbReference type="EC" id="2.7.11.1"/>
    </reaction>
</comment>
<dbReference type="SUPFAM" id="SSF56112">
    <property type="entry name" value="Protein kinase-like (PK-like)"/>
    <property type="match status" value="2"/>
</dbReference>
<dbReference type="Pfam" id="PF12819">
    <property type="entry name" value="Malectin_like"/>
    <property type="match status" value="2"/>
</dbReference>
<dbReference type="Pfam" id="PF13855">
    <property type="entry name" value="LRR_8"/>
    <property type="match status" value="1"/>
</dbReference>
<dbReference type="InterPro" id="IPR001611">
    <property type="entry name" value="Leu-rich_rpt"/>
</dbReference>
<dbReference type="InterPro" id="IPR008271">
    <property type="entry name" value="Ser/Thr_kinase_AS"/>
</dbReference>
<comment type="caution">
    <text evidence="20">The sequence shown here is derived from an EMBL/GenBank/DDBJ whole genome shotgun (WGS) entry which is preliminary data.</text>
</comment>
<proteinExistence type="predicted"/>
<dbReference type="InterPro" id="IPR003591">
    <property type="entry name" value="Leu-rich_rpt_typical-subtyp"/>
</dbReference>
<dbReference type="PANTHER" id="PTHR45631:SF133">
    <property type="entry name" value="PROTEIN KINASE DOMAIN-CONTAINING PROTEIN"/>
    <property type="match status" value="1"/>
</dbReference>
<feature type="region of interest" description="Disordered" evidence="17">
    <location>
        <begin position="103"/>
        <end position="123"/>
    </location>
</feature>
<evidence type="ECO:0000256" key="3">
    <source>
        <dbReference type="ARBA" id="ARBA00022527"/>
    </source>
</evidence>
<keyword evidence="5" id="KW-0808">Transferase</keyword>
<evidence type="ECO:0000256" key="1">
    <source>
        <dbReference type="ARBA" id="ARBA00004167"/>
    </source>
</evidence>
<dbReference type="CDD" id="cd14066">
    <property type="entry name" value="STKc_IRAK"/>
    <property type="match status" value="2"/>
</dbReference>
<evidence type="ECO:0000256" key="6">
    <source>
        <dbReference type="ARBA" id="ARBA00022692"/>
    </source>
</evidence>
<evidence type="ECO:0000256" key="5">
    <source>
        <dbReference type="ARBA" id="ARBA00022679"/>
    </source>
</evidence>
<evidence type="ECO:0000256" key="4">
    <source>
        <dbReference type="ARBA" id="ARBA00022614"/>
    </source>
</evidence>
<dbReference type="EC" id="2.7.11.1" evidence="2"/>
<dbReference type="PROSITE" id="PS00107">
    <property type="entry name" value="PROTEIN_KINASE_ATP"/>
    <property type="match status" value="2"/>
</dbReference>
<keyword evidence="7" id="KW-0732">Signal</keyword>
<evidence type="ECO:0000256" key="12">
    <source>
        <dbReference type="ARBA" id="ARBA00022989"/>
    </source>
</evidence>
<evidence type="ECO:0000256" key="16">
    <source>
        <dbReference type="PROSITE-ProRule" id="PRU10141"/>
    </source>
</evidence>
<evidence type="ECO:0000256" key="7">
    <source>
        <dbReference type="ARBA" id="ARBA00022729"/>
    </source>
</evidence>